<feature type="binding site" evidence="6">
    <location>
        <position position="136"/>
    </location>
    <ligand>
        <name>Zn(2+)</name>
        <dbReference type="ChEBI" id="CHEBI:29105"/>
        <label>2</label>
    </ligand>
</feature>
<keyword evidence="2 6" id="KW-0479">Metal-binding</keyword>
<dbReference type="GO" id="GO:0006207">
    <property type="term" value="P:'de novo' pyrimidine nucleobase biosynthetic process"/>
    <property type="evidence" value="ECO:0007669"/>
    <property type="project" value="TreeGrafter"/>
</dbReference>
<comment type="cofactor">
    <cofactor evidence="6">
        <name>Zn(2+)</name>
        <dbReference type="ChEBI" id="CHEBI:29105"/>
    </cofactor>
    <text evidence="6">Binds 2 Zn(2+) ions per subunit.</text>
</comment>
<dbReference type="InterPro" id="IPR004721">
    <property type="entry name" value="DHOdimr"/>
</dbReference>
<dbReference type="GO" id="GO:0004151">
    <property type="term" value="F:dihydroorotase activity"/>
    <property type="evidence" value="ECO:0007669"/>
    <property type="project" value="UniProtKB-UniRule"/>
</dbReference>
<evidence type="ECO:0000256" key="1">
    <source>
        <dbReference type="ARBA" id="ARBA00002368"/>
    </source>
</evidence>
<dbReference type="CDD" id="cd01294">
    <property type="entry name" value="DHOase"/>
    <property type="match status" value="1"/>
</dbReference>
<dbReference type="OrthoDB" id="9808095at2"/>
<feature type="binding site" evidence="6">
    <location>
        <position position="249"/>
    </location>
    <ligand>
        <name>substrate</name>
    </ligand>
</feature>
<evidence type="ECO:0000256" key="3">
    <source>
        <dbReference type="ARBA" id="ARBA00022801"/>
    </source>
</evidence>
<keyword evidence="9" id="KW-1185">Reference proteome</keyword>
<dbReference type="PROSITE" id="PS00482">
    <property type="entry name" value="DIHYDROOROTASE_1"/>
    <property type="match status" value="1"/>
</dbReference>
<dbReference type="InterPro" id="IPR002195">
    <property type="entry name" value="Dihydroorotase_CS"/>
</dbReference>
<feature type="binding site" evidence="6">
    <location>
        <position position="15"/>
    </location>
    <ligand>
        <name>Zn(2+)</name>
        <dbReference type="ChEBI" id="CHEBI:29105"/>
        <label>1</label>
    </ligand>
</feature>
<comment type="similarity">
    <text evidence="6">Belongs to the metallo-dependent hydrolases superfamily. DHOase family. Class II DHOase subfamily.</text>
</comment>
<protein>
    <recommendedName>
        <fullName evidence="6 7">Dihydroorotase</fullName>
        <shortName evidence="6">DHOase</shortName>
        <ecNumber evidence="6 7">3.5.2.3</ecNumber>
    </recommendedName>
</protein>
<proteinExistence type="inferred from homology"/>
<evidence type="ECO:0000256" key="2">
    <source>
        <dbReference type="ARBA" id="ARBA00022723"/>
    </source>
</evidence>
<feature type="binding site" description="via carbamate group" evidence="6">
    <location>
        <position position="99"/>
    </location>
    <ligand>
        <name>Zn(2+)</name>
        <dbReference type="ChEBI" id="CHEBI:29105"/>
        <label>1</label>
    </ligand>
</feature>
<dbReference type="Proteomes" id="UP000254794">
    <property type="component" value="Unassembled WGS sequence"/>
</dbReference>
<dbReference type="RefSeq" id="WP_115329584.1">
    <property type="nucleotide sequence ID" value="NZ_CAAAHP010000003.1"/>
</dbReference>
<evidence type="ECO:0000313" key="8">
    <source>
        <dbReference type="EMBL" id="STX50083.1"/>
    </source>
</evidence>
<dbReference type="PANTHER" id="PTHR43137:SF1">
    <property type="entry name" value="DIHYDROOROTASE"/>
    <property type="match status" value="1"/>
</dbReference>
<feature type="modified residue" description="N6-carboxylysine" evidence="6">
    <location>
        <position position="99"/>
    </location>
</feature>
<feature type="binding site" evidence="6">
    <location>
        <position position="136"/>
    </location>
    <ligand>
        <name>substrate</name>
    </ligand>
</feature>
<feature type="binding site" evidence="6">
    <location>
        <begin position="15"/>
        <end position="17"/>
    </location>
    <ligand>
        <name>substrate</name>
    </ligand>
</feature>
<comment type="pathway">
    <text evidence="6">Pyrimidine metabolism; UMP biosynthesis via de novo pathway; (S)-dihydroorotate from bicarbonate: step 3/3.</text>
</comment>
<dbReference type="GO" id="GO:0044205">
    <property type="term" value="P:'de novo' UMP biosynthetic process"/>
    <property type="evidence" value="ECO:0007669"/>
    <property type="project" value="UniProtKB-UniRule"/>
</dbReference>
<dbReference type="GO" id="GO:0005829">
    <property type="term" value="C:cytosol"/>
    <property type="evidence" value="ECO:0007669"/>
    <property type="project" value="TreeGrafter"/>
</dbReference>
<dbReference type="NCBIfam" id="TIGR00856">
    <property type="entry name" value="pyrC_dimer"/>
    <property type="match status" value="1"/>
</dbReference>
<evidence type="ECO:0000256" key="6">
    <source>
        <dbReference type="HAMAP-Rule" id="MF_00219"/>
    </source>
</evidence>
<reference evidence="8 9" key="1">
    <citation type="submission" date="2018-06" db="EMBL/GenBank/DDBJ databases">
        <authorList>
            <consortium name="Pathogen Informatics"/>
            <person name="Doyle S."/>
        </authorList>
    </citation>
    <scope>NUCLEOTIDE SEQUENCE [LARGE SCALE GENOMIC DNA]</scope>
    <source>
        <strain evidence="8 9">NCTC13316</strain>
    </source>
</reference>
<gene>
    <name evidence="6 8" type="primary">pyrC</name>
    <name evidence="8" type="ORF">NCTC13316_00148</name>
</gene>
<evidence type="ECO:0000256" key="7">
    <source>
        <dbReference type="NCBIfam" id="TIGR00856"/>
    </source>
</evidence>
<dbReference type="PROSITE" id="PS00483">
    <property type="entry name" value="DIHYDROOROTASE_2"/>
    <property type="match status" value="1"/>
</dbReference>
<keyword evidence="3 6" id="KW-0378">Hydrolase</keyword>
<accession>A0A378JIB8</accession>
<feature type="active site" evidence="6">
    <location>
        <position position="245"/>
    </location>
</feature>
<dbReference type="AlphaFoldDB" id="A0A378JIB8"/>
<feature type="binding site" evidence="6">
    <location>
        <position position="13"/>
    </location>
    <ligand>
        <name>Zn(2+)</name>
        <dbReference type="ChEBI" id="CHEBI:29105"/>
        <label>1</label>
    </ligand>
</feature>
<feature type="binding site" evidence="6">
    <location>
        <position position="172"/>
    </location>
    <ligand>
        <name>Zn(2+)</name>
        <dbReference type="ChEBI" id="CHEBI:29105"/>
        <label>2</label>
    </ligand>
</feature>
<comment type="subunit">
    <text evidence="6">Homodimer.</text>
</comment>
<comment type="function">
    <text evidence="1 6">Catalyzes the reversible cyclization of carbamoyl aspartate to dihydroorotate.</text>
</comment>
<keyword evidence="5 6" id="KW-0665">Pyrimidine biosynthesis</keyword>
<evidence type="ECO:0000256" key="5">
    <source>
        <dbReference type="ARBA" id="ARBA00022975"/>
    </source>
</evidence>
<evidence type="ECO:0000313" key="9">
    <source>
        <dbReference type="Proteomes" id="UP000254794"/>
    </source>
</evidence>
<dbReference type="PANTHER" id="PTHR43137">
    <property type="entry name" value="DIHYDROOROTASE"/>
    <property type="match status" value="1"/>
</dbReference>
<comment type="catalytic activity">
    <reaction evidence="6">
        <text>(S)-dihydroorotate + H2O = N-carbamoyl-L-aspartate + H(+)</text>
        <dbReference type="Rhea" id="RHEA:24296"/>
        <dbReference type="ChEBI" id="CHEBI:15377"/>
        <dbReference type="ChEBI" id="CHEBI:15378"/>
        <dbReference type="ChEBI" id="CHEBI:30864"/>
        <dbReference type="ChEBI" id="CHEBI:32814"/>
        <dbReference type="EC" id="3.5.2.3"/>
    </reaction>
</comment>
<organism evidence="8 9">
    <name type="scientific">Legionella busanensis</name>
    <dbReference type="NCBI Taxonomy" id="190655"/>
    <lineage>
        <taxon>Bacteria</taxon>
        <taxon>Pseudomonadati</taxon>
        <taxon>Pseudomonadota</taxon>
        <taxon>Gammaproteobacteria</taxon>
        <taxon>Legionellales</taxon>
        <taxon>Legionellaceae</taxon>
        <taxon>Legionella</taxon>
    </lineage>
</organism>
<feature type="binding site" evidence="6">
    <location>
        <position position="261"/>
    </location>
    <ligand>
        <name>substrate</name>
    </ligand>
</feature>
<dbReference type="InterPro" id="IPR032466">
    <property type="entry name" value="Metal_Hydrolase"/>
</dbReference>
<dbReference type="EMBL" id="UGOD01000001">
    <property type="protein sequence ID" value="STX50083.1"/>
    <property type="molecule type" value="Genomic_DNA"/>
</dbReference>
<feature type="binding site" evidence="6">
    <location>
        <position position="217"/>
    </location>
    <ligand>
        <name>substrate</name>
    </ligand>
</feature>
<dbReference type="PIRSF" id="PIRSF001237">
    <property type="entry name" value="DHOdimr"/>
    <property type="match status" value="1"/>
</dbReference>
<dbReference type="EC" id="3.5.2.3" evidence="6 7"/>
<evidence type="ECO:0000256" key="4">
    <source>
        <dbReference type="ARBA" id="ARBA00022833"/>
    </source>
</evidence>
<dbReference type="HAMAP" id="MF_00219">
    <property type="entry name" value="PyrC_classII"/>
    <property type="match status" value="1"/>
</dbReference>
<feature type="binding site" evidence="6">
    <location>
        <position position="41"/>
    </location>
    <ligand>
        <name>substrate</name>
    </ligand>
</feature>
<dbReference type="Gene3D" id="3.20.20.140">
    <property type="entry name" value="Metal-dependent hydrolases"/>
    <property type="match status" value="1"/>
</dbReference>
<sequence>MLQLIINRPDDWHLHLRDGLALKDTVAATAKYFERALVMPNLKPALTSLSSLLAYRERILLNVPEKYSFTPIMTFYLNEEVKPEDLIESKNYPFIIGAKLYPAGATTNSEAGARSLKNLYPLLDLMQQQDLVLQIHGEIVHGDIFEREANFITEQLQPLIANFPKLRVVLEHISTREAADFINTAPNNVAATITPHHLLYNRNQLLAGGIKPHYYCLPILKHENDQKALQQAAVSGNPKFFAGTDSAPHSQQSKETACGCAGIYSAPYAVALYTQIFEKLDKLDKLNAFMSLFGASFYDYPVNEQKITLVKQSQEVPNTLPLGDQLVIPIAAGSTIPWSILDERE</sequence>
<feature type="binding site" evidence="6">
    <location>
        <position position="245"/>
    </location>
    <ligand>
        <name>Zn(2+)</name>
        <dbReference type="ChEBI" id="CHEBI:29105"/>
        <label>1</label>
    </ligand>
</feature>
<dbReference type="GO" id="GO:0008270">
    <property type="term" value="F:zinc ion binding"/>
    <property type="evidence" value="ECO:0007669"/>
    <property type="project" value="UniProtKB-UniRule"/>
</dbReference>
<feature type="binding site" description="via carbamate group" evidence="6">
    <location>
        <position position="99"/>
    </location>
    <ligand>
        <name>Zn(2+)</name>
        <dbReference type="ChEBI" id="CHEBI:29105"/>
        <label>2</label>
    </ligand>
</feature>
<dbReference type="SUPFAM" id="SSF51556">
    <property type="entry name" value="Metallo-dependent hydrolases"/>
    <property type="match status" value="1"/>
</dbReference>
<name>A0A378JIB8_9GAMM</name>
<keyword evidence="4 6" id="KW-0862">Zinc</keyword>
<dbReference type="UniPathway" id="UPA00070">
    <property type="reaction ID" value="UER00117"/>
</dbReference>